<dbReference type="AlphaFoldDB" id="A0A6G0ZRZ1"/>
<dbReference type="PANTHER" id="PTHR34183:SF1">
    <property type="entry name" value="ENDOLYTIC PEPTIDOGLYCAN TRANSGLYCOSYLASE RLPA"/>
    <property type="match status" value="1"/>
</dbReference>
<dbReference type="EMBL" id="VUJU01000004">
    <property type="protein sequence ID" value="KAF0774173.1"/>
    <property type="molecule type" value="Genomic_DNA"/>
</dbReference>
<organism evidence="3 4">
    <name type="scientific">Aphis craccivora</name>
    <name type="common">Cowpea aphid</name>
    <dbReference type="NCBI Taxonomy" id="307492"/>
    <lineage>
        <taxon>Eukaryota</taxon>
        <taxon>Metazoa</taxon>
        <taxon>Ecdysozoa</taxon>
        <taxon>Arthropoda</taxon>
        <taxon>Hexapoda</taxon>
        <taxon>Insecta</taxon>
        <taxon>Pterygota</taxon>
        <taxon>Neoptera</taxon>
        <taxon>Paraneoptera</taxon>
        <taxon>Hemiptera</taxon>
        <taxon>Sternorrhyncha</taxon>
        <taxon>Aphidomorpha</taxon>
        <taxon>Aphidoidea</taxon>
        <taxon>Aphididae</taxon>
        <taxon>Aphidini</taxon>
        <taxon>Aphis</taxon>
        <taxon>Aphis</taxon>
    </lineage>
</organism>
<protein>
    <submittedName>
        <fullName evidence="3">DPBB 1 domain-containing protein</fullName>
    </submittedName>
</protein>
<dbReference type="Proteomes" id="UP000478052">
    <property type="component" value="Unassembled WGS sequence"/>
</dbReference>
<dbReference type="InterPro" id="IPR009009">
    <property type="entry name" value="RlpA-like_DPBB"/>
</dbReference>
<keyword evidence="1" id="KW-0472">Membrane</keyword>
<feature type="domain" description="RlpA-like protein double-psi beta-barrel" evidence="2">
    <location>
        <begin position="18"/>
        <end position="76"/>
    </location>
</feature>
<dbReference type="OrthoDB" id="6613470at2759"/>
<keyword evidence="4" id="KW-1185">Reference proteome</keyword>
<dbReference type="Gene3D" id="2.40.40.10">
    <property type="entry name" value="RlpA-like domain"/>
    <property type="match status" value="3"/>
</dbReference>
<dbReference type="PANTHER" id="PTHR34183">
    <property type="entry name" value="ENDOLYTIC PEPTIDOGLYCAN TRANSGLYCOSYLASE RLPA"/>
    <property type="match status" value="1"/>
</dbReference>
<gene>
    <name evidence="3" type="ORF">FWK35_00001385</name>
</gene>
<dbReference type="Pfam" id="PF03330">
    <property type="entry name" value="DPBB_1"/>
    <property type="match status" value="2"/>
</dbReference>
<name>A0A6G0ZRZ1_APHCR</name>
<dbReference type="CDD" id="cd22268">
    <property type="entry name" value="DPBB_RlpA-like"/>
    <property type="match status" value="1"/>
</dbReference>
<feature type="transmembrane region" description="Helical" evidence="1">
    <location>
        <begin position="303"/>
        <end position="323"/>
    </location>
</feature>
<sequence length="324" mass="36249">MQTDESDIDYLDDEFGNINAAHNNLPPYTLIQVSHEKRSIVVTINDRIPRTNGTLLDLSNEAALKLQIKNEGFVPSQIGMCSYKEPTDAKFSEQMYNKYGLNAGNPMLPPGTVVEVVLNDKKLMVTINEQPSTENGVILEFSKETAKVLDIKNGIYCDSQNLSLTCADNFEGCLNHTDCCSGRCHMTGYVRNRICLALDYSFSELEKVQEGNCSYYEPADEKVNKYMSNSFGLYASHPLLPTNSMVEVEHNGKIITVKITNQNIKNNNNSILDISREAAKELGIEKEGLFDCKLQILTSDVDYYPLLKPIGVIIVYIAAIFIFL</sequence>
<evidence type="ECO:0000313" key="4">
    <source>
        <dbReference type="Proteomes" id="UP000478052"/>
    </source>
</evidence>
<keyword evidence="1" id="KW-0812">Transmembrane</keyword>
<comment type="caution">
    <text evidence="3">The sequence shown here is derived from an EMBL/GenBank/DDBJ whole genome shotgun (WGS) entry which is preliminary data.</text>
</comment>
<dbReference type="InterPro" id="IPR036908">
    <property type="entry name" value="RlpA-like_sf"/>
</dbReference>
<evidence type="ECO:0000256" key="1">
    <source>
        <dbReference type="SAM" id="Phobius"/>
    </source>
</evidence>
<evidence type="ECO:0000313" key="3">
    <source>
        <dbReference type="EMBL" id="KAF0774173.1"/>
    </source>
</evidence>
<evidence type="ECO:0000259" key="2">
    <source>
        <dbReference type="Pfam" id="PF03330"/>
    </source>
</evidence>
<keyword evidence="1" id="KW-1133">Transmembrane helix</keyword>
<accession>A0A6G0ZRZ1</accession>
<reference evidence="3 4" key="1">
    <citation type="submission" date="2019-08" db="EMBL/GenBank/DDBJ databases">
        <title>Whole genome of Aphis craccivora.</title>
        <authorList>
            <person name="Voronova N.V."/>
            <person name="Shulinski R.S."/>
            <person name="Bandarenka Y.V."/>
            <person name="Zhorov D.G."/>
            <person name="Warner D."/>
        </authorList>
    </citation>
    <scope>NUCLEOTIDE SEQUENCE [LARGE SCALE GENOMIC DNA]</scope>
    <source>
        <strain evidence="3">180601</strain>
        <tissue evidence="3">Whole Body</tissue>
    </source>
</reference>
<proteinExistence type="predicted"/>
<feature type="domain" description="RlpA-like protein double-psi beta-barrel" evidence="2">
    <location>
        <begin position="210"/>
        <end position="291"/>
    </location>
</feature>